<dbReference type="AlphaFoldDB" id="A0A2T3AF73"/>
<gene>
    <name evidence="2" type="ORF">BD289DRAFT_140110</name>
</gene>
<evidence type="ECO:0000256" key="1">
    <source>
        <dbReference type="SAM" id="MobiDB-lite"/>
    </source>
</evidence>
<organism evidence="2 3">
    <name type="scientific">Coniella lustricola</name>
    <dbReference type="NCBI Taxonomy" id="2025994"/>
    <lineage>
        <taxon>Eukaryota</taxon>
        <taxon>Fungi</taxon>
        <taxon>Dikarya</taxon>
        <taxon>Ascomycota</taxon>
        <taxon>Pezizomycotina</taxon>
        <taxon>Sordariomycetes</taxon>
        <taxon>Sordariomycetidae</taxon>
        <taxon>Diaporthales</taxon>
        <taxon>Schizoparmaceae</taxon>
        <taxon>Coniella</taxon>
    </lineage>
</organism>
<feature type="region of interest" description="Disordered" evidence="1">
    <location>
        <begin position="457"/>
        <end position="502"/>
    </location>
</feature>
<feature type="compositionally biased region" description="Basic and acidic residues" evidence="1">
    <location>
        <begin position="481"/>
        <end position="492"/>
    </location>
</feature>
<feature type="compositionally biased region" description="Basic and acidic residues" evidence="1">
    <location>
        <begin position="402"/>
        <end position="411"/>
    </location>
</feature>
<protein>
    <submittedName>
        <fullName evidence="2">Uncharacterized protein</fullName>
    </submittedName>
</protein>
<dbReference type="OrthoDB" id="4586300at2759"/>
<evidence type="ECO:0000313" key="2">
    <source>
        <dbReference type="EMBL" id="PSR94412.1"/>
    </source>
</evidence>
<proteinExistence type="predicted"/>
<feature type="compositionally biased region" description="Low complexity" evidence="1">
    <location>
        <begin position="375"/>
        <end position="395"/>
    </location>
</feature>
<dbReference type="STRING" id="2025994.A0A2T3AF73"/>
<dbReference type="EMBL" id="KZ678398">
    <property type="protein sequence ID" value="PSR94412.1"/>
    <property type="molecule type" value="Genomic_DNA"/>
</dbReference>
<accession>A0A2T3AF73</accession>
<feature type="compositionally biased region" description="Low complexity" evidence="1">
    <location>
        <begin position="1"/>
        <end position="11"/>
    </location>
</feature>
<name>A0A2T3AF73_9PEZI</name>
<feature type="region of interest" description="Disordered" evidence="1">
    <location>
        <begin position="361"/>
        <end position="414"/>
    </location>
</feature>
<dbReference type="InParanoid" id="A0A2T3AF73"/>
<dbReference type="Proteomes" id="UP000241462">
    <property type="component" value="Unassembled WGS sequence"/>
</dbReference>
<feature type="region of interest" description="Disordered" evidence="1">
    <location>
        <begin position="1"/>
        <end position="68"/>
    </location>
</feature>
<reference evidence="2 3" key="1">
    <citation type="journal article" date="2018" name="Mycol. Prog.">
        <title>Coniella lustricola, a new species from submerged detritus.</title>
        <authorList>
            <person name="Raudabaugh D.B."/>
            <person name="Iturriaga T."/>
            <person name="Carver A."/>
            <person name="Mondo S."/>
            <person name="Pangilinan J."/>
            <person name="Lipzen A."/>
            <person name="He G."/>
            <person name="Amirebrahimi M."/>
            <person name="Grigoriev I.V."/>
            <person name="Miller A.N."/>
        </authorList>
    </citation>
    <scope>NUCLEOTIDE SEQUENCE [LARGE SCALE GENOMIC DNA]</scope>
    <source>
        <strain evidence="2 3">B22-T-1</strain>
    </source>
</reference>
<sequence>MSGRDTQQTQPQPQPPNNQNPFVKFKQHVDDRIGTGLGVLTGRHQPKRPVTPLASDPHSTAVRDSPSSASAYLRHHNNHNLDMHNLNHTAYWAEWALSSSYSPYNIDYLPQPTPRDLPPDVAASSFGFEDALEDLLATTRGLPLMDLRHHANYKNAVANAFKHNREPPMVWANRLASRGLLLKSALPSLHPADEQEAEHTQHQSQRPASIDEWLSERTARAKEASRAGTGADLAGSLGSVINGWMTNAVNHLDRDVKVNLAETVRQAARDLGMEPDSPETDAWVREMMQKLDWDFAVYHAERAKALTRGEDQKNEKKNEVEKQGEEEPWSDYDLFAAIEGAIAEADRSFGNFARAITGSVAGNDNEHENAGHNRPTTTTTSSSSWPPAGWSAASAQTQNQNKSEKSEHDEVIESSGLFGGKTIRTTTEHIDAFGYVHQKVETTTLDRDGMEVSREARYSVQPMSSEHRGEVAKSTNHRHRGQSEERERDGKANRTTTGWFWR</sequence>
<feature type="region of interest" description="Disordered" evidence="1">
    <location>
        <begin position="308"/>
        <end position="328"/>
    </location>
</feature>
<feature type="compositionally biased region" description="Polar residues" evidence="1">
    <location>
        <begin position="493"/>
        <end position="502"/>
    </location>
</feature>
<feature type="compositionally biased region" description="Basic and acidic residues" evidence="1">
    <location>
        <begin position="308"/>
        <end position="325"/>
    </location>
</feature>
<keyword evidence="3" id="KW-1185">Reference proteome</keyword>
<evidence type="ECO:0000313" key="3">
    <source>
        <dbReference type="Proteomes" id="UP000241462"/>
    </source>
</evidence>